<evidence type="ECO:0000256" key="1">
    <source>
        <dbReference type="ARBA" id="ARBA00010568"/>
    </source>
</evidence>
<comment type="similarity">
    <text evidence="1">Belongs to the UPF0696 family.</text>
</comment>
<dbReference type="PANTHER" id="PTHR31977:SF1">
    <property type="entry name" value="UPF0696 PROTEIN C11ORF68"/>
    <property type="match status" value="1"/>
</dbReference>
<sequence length="204" mass="23282">MGSPSLLVFLTALIWITLCWAHSNWKIFDPDQEESVEKFLALWPPSQVPKSEYAWIYVPGSQGTIDAGDVHGLMAEWNHLDSIGACTQQMLNKLAEKYNVVSGKWMIYLKSFEVDEGWNRIARAVTSGDVGVAAKVEPYSPTEINHCICVYASNIFDHKEVRDLRQHLRQMGFDKVLEFKPDAYTHVGIYPGNKWNIPEGMYRE</sequence>
<dbReference type="Gene3D" id="3.30.760.10">
    <property type="entry name" value="RNA Cap, Translation Initiation Factor Eif4e"/>
    <property type="match status" value="1"/>
</dbReference>
<dbReference type="InterPro" id="IPR023398">
    <property type="entry name" value="TIF_eIF4e-like"/>
</dbReference>
<keyword evidence="2" id="KW-0732">Signal</keyword>
<evidence type="ECO:0008006" key="4">
    <source>
        <dbReference type="Google" id="ProtNLM"/>
    </source>
</evidence>
<evidence type="ECO:0000313" key="3">
    <source>
        <dbReference type="EMBL" id="CRZ11829.1"/>
    </source>
</evidence>
<feature type="signal peptide" evidence="2">
    <location>
        <begin position="1"/>
        <end position="21"/>
    </location>
</feature>
<evidence type="ECO:0000256" key="2">
    <source>
        <dbReference type="SAM" id="SignalP"/>
    </source>
</evidence>
<feature type="chain" id="PRO_5005223542" description="DUF1917 domain-containing protein" evidence="2">
    <location>
        <begin position="22"/>
        <end position="204"/>
    </location>
</feature>
<dbReference type="EMBL" id="HACM01011387">
    <property type="protein sequence ID" value="CRZ11829.1"/>
    <property type="molecule type" value="Transcribed_RNA"/>
</dbReference>
<dbReference type="PANTHER" id="PTHR31977">
    <property type="entry name" value="UPF0696 PROTEIN C11ORF68"/>
    <property type="match status" value="1"/>
</dbReference>
<protein>
    <recommendedName>
        <fullName evidence="4">DUF1917 domain-containing protein</fullName>
    </recommendedName>
</protein>
<dbReference type="AlphaFoldDB" id="A0A0H5RSY0"/>
<dbReference type="Pfam" id="PF08939">
    <property type="entry name" value="Bles03"/>
    <property type="match status" value="1"/>
</dbReference>
<name>A0A0H5RSY0_9EUKA</name>
<dbReference type="InterPro" id="IPR015034">
    <property type="entry name" value="Bles03"/>
</dbReference>
<accession>A0A0H5RSY0</accession>
<proteinExistence type="inferred from homology"/>
<reference evidence="3" key="1">
    <citation type="submission" date="2015-04" db="EMBL/GenBank/DDBJ databases">
        <title>The genome sequence of the plant pathogenic Rhizarian Plasmodiophora brassicae reveals insights in its biotrophic life cycle and the origin of chitin synthesis.</title>
        <authorList>
            <person name="Schwelm A."/>
            <person name="Fogelqvist J."/>
            <person name="Knaust A."/>
            <person name="Julke S."/>
            <person name="Lilja T."/>
            <person name="Dhandapani V."/>
            <person name="Bonilla-Rosso G."/>
            <person name="Karlsson M."/>
            <person name="Shevchenko A."/>
            <person name="Choi S.R."/>
            <person name="Kim H.G."/>
            <person name="Park J.Y."/>
            <person name="Lim Y.P."/>
            <person name="Ludwig-Muller J."/>
            <person name="Dixelius C."/>
        </authorList>
    </citation>
    <scope>NUCLEOTIDE SEQUENCE</scope>
    <source>
        <tissue evidence="3">Potato root galls</tissue>
    </source>
</reference>
<organism evidence="3">
    <name type="scientific">Spongospora subterranea</name>
    <dbReference type="NCBI Taxonomy" id="70186"/>
    <lineage>
        <taxon>Eukaryota</taxon>
        <taxon>Sar</taxon>
        <taxon>Rhizaria</taxon>
        <taxon>Endomyxa</taxon>
        <taxon>Phytomyxea</taxon>
        <taxon>Plasmodiophorida</taxon>
        <taxon>Plasmodiophoridae</taxon>
        <taxon>Spongospora</taxon>
    </lineage>
</organism>
<dbReference type="SUPFAM" id="SSF55418">
    <property type="entry name" value="eIF4e-like"/>
    <property type="match status" value="1"/>
</dbReference>